<protein>
    <submittedName>
        <fullName evidence="1">Uncharacterized protein</fullName>
    </submittedName>
</protein>
<sequence length="79" mass="9246">MTNSYDIRTDTLCEGWVNCWHEGDELETFTTITEAQAAIDDYMADLRTNFEEGNREEFDEDHERVQLRIFHILTSEAVG</sequence>
<evidence type="ECO:0000313" key="1">
    <source>
        <dbReference type="EMBL" id="PHZ83862.1"/>
    </source>
</evidence>
<keyword evidence="2" id="KW-1185">Reference proteome</keyword>
<accession>A0A2G4YNH4</accession>
<reference evidence="1 2" key="1">
    <citation type="submission" date="2017-10" db="EMBL/GenBank/DDBJ databases">
        <title>Frigbacter circumglobatus gen. nov. sp. nov., isolated from sediment cultured in situ.</title>
        <authorList>
            <person name="Zhao Z."/>
        </authorList>
    </citation>
    <scope>NUCLEOTIDE SEQUENCE [LARGE SCALE GENOMIC DNA]</scope>
    <source>
        <strain evidence="1 2">ZYL</strain>
    </source>
</reference>
<dbReference type="RefSeq" id="WP_099474959.1">
    <property type="nucleotide sequence ID" value="NZ_CP041025.1"/>
</dbReference>
<proteinExistence type="predicted"/>
<dbReference type="InParanoid" id="A0A2G4YNH4"/>
<dbReference type="EMBL" id="PDEM01000031">
    <property type="protein sequence ID" value="PHZ83862.1"/>
    <property type="molecule type" value="Genomic_DNA"/>
</dbReference>
<evidence type="ECO:0000313" key="2">
    <source>
        <dbReference type="Proteomes" id="UP000229730"/>
    </source>
</evidence>
<organism evidence="1 2">
    <name type="scientific">Paremcibacter congregatus</name>
    <dbReference type="NCBI Taxonomy" id="2043170"/>
    <lineage>
        <taxon>Bacteria</taxon>
        <taxon>Pseudomonadati</taxon>
        <taxon>Pseudomonadota</taxon>
        <taxon>Alphaproteobacteria</taxon>
        <taxon>Emcibacterales</taxon>
        <taxon>Emcibacteraceae</taxon>
        <taxon>Paremcibacter</taxon>
    </lineage>
</organism>
<name>A0A2G4YNH4_9PROT</name>
<dbReference type="Proteomes" id="UP000229730">
    <property type="component" value="Unassembled WGS sequence"/>
</dbReference>
<gene>
    <name evidence="1" type="ORF">CRD36_16055</name>
</gene>
<comment type="caution">
    <text evidence="1">The sequence shown here is derived from an EMBL/GenBank/DDBJ whole genome shotgun (WGS) entry which is preliminary data.</text>
</comment>
<dbReference type="OrthoDB" id="7874674at2"/>
<dbReference type="AlphaFoldDB" id="A0A2G4YNH4"/>